<feature type="transmembrane region" description="Helical" evidence="11">
    <location>
        <begin position="6"/>
        <end position="26"/>
    </location>
</feature>
<accession>S3E5D3</accession>
<comment type="subcellular location">
    <subcellularLocation>
        <location evidence="1">Lysosome membrane</location>
        <topology evidence="1">Multi-pass membrane protein</topology>
    </subcellularLocation>
</comment>
<dbReference type="eggNOG" id="KOG3145">
    <property type="taxonomic scope" value="Eukaryota"/>
</dbReference>
<keyword evidence="7 11" id="KW-1133">Transmembrane helix</keyword>
<feature type="transmembrane region" description="Helical" evidence="11">
    <location>
        <begin position="198"/>
        <end position="217"/>
    </location>
</feature>
<feature type="transmembrane region" description="Helical" evidence="11">
    <location>
        <begin position="128"/>
        <end position="147"/>
    </location>
</feature>
<dbReference type="AlphaFoldDB" id="S3E5D3"/>
<evidence type="ECO:0000256" key="1">
    <source>
        <dbReference type="ARBA" id="ARBA00004155"/>
    </source>
</evidence>
<dbReference type="OMA" id="WIDVIYT"/>
<evidence type="ECO:0000256" key="4">
    <source>
        <dbReference type="ARBA" id="ARBA00022692"/>
    </source>
</evidence>
<dbReference type="GO" id="GO:0000324">
    <property type="term" value="C:fungal-type vacuole"/>
    <property type="evidence" value="ECO:0007669"/>
    <property type="project" value="TreeGrafter"/>
</dbReference>
<dbReference type="GO" id="GO:0015293">
    <property type="term" value="F:symporter activity"/>
    <property type="evidence" value="ECO:0007669"/>
    <property type="project" value="UniProtKB-KW"/>
</dbReference>
<comment type="catalytic activity">
    <reaction evidence="10">
        <text>L-cystine(out) + H(+)(out) = L-cystine(in) + H(+)(in)</text>
        <dbReference type="Rhea" id="RHEA:66172"/>
        <dbReference type="ChEBI" id="CHEBI:15378"/>
        <dbReference type="ChEBI" id="CHEBI:35491"/>
    </reaction>
    <physiologicalReaction direction="left-to-right" evidence="10">
        <dbReference type="Rhea" id="RHEA:66173"/>
    </physiologicalReaction>
</comment>
<feature type="transmembrane region" description="Helical" evidence="11">
    <location>
        <begin position="237"/>
        <end position="256"/>
    </location>
</feature>
<feature type="transmembrane region" description="Helical" evidence="11">
    <location>
        <begin position="89"/>
        <end position="108"/>
    </location>
</feature>
<feature type="transmembrane region" description="Helical" evidence="11">
    <location>
        <begin position="47"/>
        <end position="69"/>
    </location>
</feature>
<evidence type="ECO:0000256" key="8">
    <source>
        <dbReference type="ARBA" id="ARBA00023136"/>
    </source>
</evidence>
<dbReference type="HOGENOM" id="CLU_046327_0_1_1"/>
<gene>
    <name evidence="12" type="ORF">GLAREA_06631</name>
</gene>
<evidence type="ECO:0000256" key="9">
    <source>
        <dbReference type="ARBA" id="ARBA00023228"/>
    </source>
</evidence>
<evidence type="ECO:0000313" key="12">
    <source>
        <dbReference type="EMBL" id="EPE33618.1"/>
    </source>
</evidence>
<dbReference type="Pfam" id="PF04193">
    <property type="entry name" value="PQ-loop"/>
    <property type="match status" value="2"/>
</dbReference>
<dbReference type="GeneID" id="19465684"/>
<keyword evidence="9" id="KW-0458">Lysosome</keyword>
<feature type="transmembrane region" description="Helical" evidence="11">
    <location>
        <begin position="159"/>
        <end position="178"/>
    </location>
</feature>
<dbReference type="STRING" id="1116229.S3E5D3"/>
<dbReference type="OrthoDB" id="75720at2759"/>
<dbReference type="InterPro" id="IPR005282">
    <property type="entry name" value="LC_transporter"/>
</dbReference>
<dbReference type="FunFam" id="1.20.1280.290:FF:000016">
    <property type="entry name" value="Cystinosin homolog"/>
    <property type="match status" value="1"/>
</dbReference>
<evidence type="ECO:0000313" key="13">
    <source>
        <dbReference type="Proteomes" id="UP000016922"/>
    </source>
</evidence>
<evidence type="ECO:0000256" key="5">
    <source>
        <dbReference type="ARBA" id="ARBA00022737"/>
    </source>
</evidence>
<evidence type="ECO:0000256" key="2">
    <source>
        <dbReference type="ARBA" id="ARBA00006855"/>
    </source>
</evidence>
<organism evidence="12 13">
    <name type="scientific">Glarea lozoyensis (strain ATCC 20868 / MF5171)</name>
    <dbReference type="NCBI Taxonomy" id="1116229"/>
    <lineage>
        <taxon>Eukaryota</taxon>
        <taxon>Fungi</taxon>
        <taxon>Dikarya</taxon>
        <taxon>Ascomycota</taxon>
        <taxon>Pezizomycotina</taxon>
        <taxon>Leotiomycetes</taxon>
        <taxon>Helotiales</taxon>
        <taxon>Helotiaceae</taxon>
        <taxon>Glarea</taxon>
    </lineage>
</organism>
<dbReference type="SMART" id="SM00679">
    <property type="entry name" value="CTNS"/>
    <property type="match status" value="2"/>
</dbReference>
<keyword evidence="6" id="KW-0769">Symport</keyword>
<keyword evidence="8 11" id="KW-0472">Membrane</keyword>
<keyword evidence="4 11" id="KW-0812">Transmembrane</keyword>
<name>S3E5D3_GLAL2</name>
<dbReference type="GO" id="GO:0005774">
    <property type="term" value="C:vacuolar membrane"/>
    <property type="evidence" value="ECO:0007669"/>
    <property type="project" value="TreeGrafter"/>
</dbReference>
<dbReference type="PANTHER" id="PTHR13131:SF5">
    <property type="entry name" value="CYSTINOSIN"/>
    <property type="match status" value="1"/>
</dbReference>
<proteinExistence type="inferred from homology"/>
<reference evidence="12 13" key="1">
    <citation type="journal article" date="2013" name="BMC Genomics">
        <title>Genomics-driven discovery of the pneumocandin biosynthetic gene cluster in the fungus Glarea lozoyensis.</title>
        <authorList>
            <person name="Chen L."/>
            <person name="Yue Q."/>
            <person name="Zhang X."/>
            <person name="Xiang M."/>
            <person name="Wang C."/>
            <person name="Li S."/>
            <person name="Che Y."/>
            <person name="Ortiz-Lopez F.J."/>
            <person name="Bills G.F."/>
            <person name="Liu X."/>
            <person name="An Z."/>
        </authorList>
    </citation>
    <scope>NUCLEOTIDE SEQUENCE [LARGE SCALE GENOMIC DNA]</scope>
    <source>
        <strain evidence="13">ATCC 20868 / MF5171</strain>
    </source>
</reference>
<dbReference type="KEGG" id="glz:GLAREA_06631"/>
<evidence type="ECO:0000256" key="7">
    <source>
        <dbReference type="ARBA" id="ARBA00022989"/>
    </source>
</evidence>
<evidence type="ECO:0000256" key="6">
    <source>
        <dbReference type="ARBA" id="ARBA00022847"/>
    </source>
</evidence>
<dbReference type="PANTHER" id="PTHR13131">
    <property type="entry name" value="CYSTINOSIN"/>
    <property type="match status" value="1"/>
</dbReference>
<dbReference type="RefSeq" id="XP_008078770.1">
    <property type="nucleotide sequence ID" value="XM_008080579.1"/>
</dbReference>
<dbReference type="EMBL" id="KE145357">
    <property type="protein sequence ID" value="EPE33618.1"/>
    <property type="molecule type" value="Genomic_DNA"/>
</dbReference>
<evidence type="ECO:0000256" key="3">
    <source>
        <dbReference type="ARBA" id="ARBA00022448"/>
    </source>
</evidence>
<dbReference type="GO" id="GO:0015184">
    <property type="term" value="F:L-cystine transmembrane transporter activity"/>
    <property type="evidence" value="ECO:0007669"/>
    <property type="project" value="TreeGrafter"/>
</dbReference>
<evidence type="ECO:0000256" key="11">
    <source>
        <dbReference type="SAM" id="Phobius"/>
    </source>
</evidence>
<keyword evidence="13" id="KW-1185">Reference proteome</keyword>
<keyword evidence="5" id="KW-0677">Repeat</keyword>
<evidence type="ECO:0000256" key="10">
    <source>
        <dbReference type="ARBA" id="ARBA00048473"/>
    </source>
</evidence>
<protein>
    <submittedName>
        <fullName evidence="12">Uncharacterized protein</fullName>
    </submittedName>
</protein>
<dbReference type="Proteomes" id="UP000016922">
    <property type="component" value="Unassembled WGS sequence"/>
</dbReference>
<sequence length="281" mass="31760">MAASFLHFISVSFGWIYFFCWSFSFYPQPILNFRRSSTTGTTIDFPAINVLGFIAYFVSNAAFLYSPQIRTQYALRHHGLAPTVQFNDLAFAAHAVGISIIIFSQFWAELWGFEKRGRRDPGARISKAILGIVVGSLVGVGTVVFIVVLRQDEDAKTGWAWIDVIYAISYVKLIITFVKYMPQVLTNYRNHSTQGWSIVQILLDFAGGLLSILQLGIDSYLQGDWSGITGNPVKLMLGNVSMFFDIIFIVQHYCLYNGNQRKVHNEEDPLLDGATREERIE</sequence>
<dbReference type="Gene3D" id="1.20.1280.290">
    <property type="match status" value="1"/>
</dbReference>
<dbReference type="InterPro" id="IPR006603">
    <property type="entry name" value="PQ-loop_rpt"/>
</dbReference>
<keyword evidence="3" id="KW-0813">Transport</keyword>
<comment type="similarity">
    <text evidence="2">Belongs to the cystinosin family.</text>
</comment>